<feature type="compositionally biased region" description="Polar residues" evidence="1">
    <location>
        <begin position="207"/>
        <end position="225"/>
    </location>
</feature>
<organism evidence="3 4">
    <name type="scientific">Elsinoe batatas</name>
    <dbReference type="NCBI Taxonomy" id="2601811"/>
    <lineage>
        <taxon>Eukaryota</taxon>
        <taxon>Fungi</taxon>
        <taxon>Dikarya</taxon>
        <taxon>Ascomycota</taxon>
        <taxon>Pezizomycotina</taxon>
        <taxon>Dothideomycetes</taxon>
        <taxon>Dothideomycetidae</taxon>
        <taxon>Myriangiales</taxon>
        <taxon>Elsinoaceae</taxon>
        <taxon>Elsinoe</taxon>
    </lineage>
</organism>
<evidence type="ECO:0000256" key="1">
    <source>
        <dbReference type="SAM" id="MobiDB-lite"/>
    </source>
</evidence>
<dbReference type="PROSITE" id="PS01159">
    <property type="entry name" value="WW_DOMAIN_1"/>
    <property type="match status" value="1"/>
</dbReference>
<dbReference type="CDD" id="cd00201">
    <property type="entry name" value="WW"/>
    <property type="match status" value="1"/>
</dbReference>
<protein>
    <recommendedName>
        <fullName evidence="2">WW domain-containing protein</fullName>
    </recommendedName>
</protein>
<feature type="domain" description="WW" evidence="2">
    <location>
        <begin position="90"/>
        <end position="124"/>
    </location>
</feature>
<dbReference type="Gene3D" id="2.20.70.10">
    <property type="match status" value="1"/>
</dbReference>
<reference evidence="3" key="1">
    <citation type="submission" date="2021-07" db="EMBL/GenBank/DDBJ databases">
        <title>Elsinoe batatas strain:CRI-CJ2 Genome sequencing and assembly.</title>
        <authorList>
            <person name="Huang L."/>
        </authorList>
    </citation>
    <scope>NUCLEOTIDE SEQUENCE</scope>
    <source>
        <strain evidence="3">CRI-CJ2</strain>
    </source>
</reference>
<dbReference type="OrthoDB" id="2444812at2759"/>
<dbReference type="Pfam" id="PF00397">
    <property type="entry name" value="WW"/>
    <property type="match status" value="1"/>
</dbReference>
<feature type="region of interest" description="Disordered" evidence="1">
    <location>
        <begin position="193"/>
        <end position="294"/>
    </location>
</feature>
<gene>
    <name evidence="3" type="ORF">KVT40_004365</name>
</gene>
<dbReference type="SMART" id="SM00456">
    <property type="entry name" value="WW"/>
    <property type="match status" value="1"/>
</dbReference>
<dbReference type="EMBL" id="JAESVG020000004">
    <property type="protein sequence ID" value="KAG8628492.1"/>
    <property type="molecule type" value="Genomic_DNA"/>
</dbReference>
<keyword evidence="4" id="KW-1185">Reference proteome</keyword>
<feature type="region of interest" description="Disordered" evidence="1">
    <location>
        <begin position="125"/>
        <end position="167"/>
    </location>
</feature>
<feature type="region of interest" description="Disordered" evidence="1">
    <location>
        <begin position="1"/>
        <end position="99"/>
    </location>
</feature>
<evidence type="ECO:0000259" key="2">
    <source>
        <dbReference type="PROSITE" id="PS50020"/>
    </source>
</evidence>
<dbReference type="Proteomes" id="UP000809789">
    <property type="component" value="Unassembled WGS sequence"/>
</dbReference>
<dbReference type="SUPFAM" id="SSF51045">
    <property type="entry name" value="WW domain"/>
    <property type="match status" value="1"/>
</dbReference>
<comment type="caution">
    <text evidence="3">The sequence shown here is derived from an EMBL/GenBank/DDBJ whole genome shotgun (WGS) entry which is preliminary data.</text>
</comment>
<accession>A0A8K0L3K7</accession>
<name>A0A8K0L3K7_9PEZI</name>
<dbReference type="PROSITE" id="PS50020">
    <property type="entry name" value="WW_DOMAIN_2"/>
    <property type="match status" value="1"/>
</dbReference>
<sequence length="294" mass="32533">MSDESAATGIKRARSPSAAEQDDTEETGRKQAKIDPPTEETEEPDESKSSDKAKSRVRSPSEEGEEPDNAPPLPDEEPPPLPEEEPPVEDAQDDGWEPRWDYSTNAWYYFNRFTGVSQWENPRVPEATTSASAVSAPGTDTAPGTVGTNQPAATGPPPNYMGYNPKIHGDFDPNADYARFHQPAVDAEIGDAVADGTAPSGDDLGQMYQQTATFNRFTGSFQSQDRGPDAHNDENKSKRQMEAFFDVDKAANAHEGRSLKAQRQRQKLSKEQIQEYNNKKKAKKIKKDRDWLTS</sequence>
<dbReference type="AlphaFoldDB" id="A0A8K0L3K7"/>
<dbReference type="InterPro" id="IPR001202">
    <property type="entry name" value="WW_dom"/>
</dbReference>
<evidence type="ECO:0000313" key="3">
    <source>
        <dbReference type="EMBL" id="KAG8628492.1"/>
    </source>
</evidence>
<feature type="compositionally biased region" description="Acidic residues" evidence="1">
    <location>
        <begin position="62"/>
        <end position="95"/>
    </location>
</feature>
<dbReference type="InterPro" id="IPR036020">
    <property type="entry name" value="WW_dom_sf"/>
</dbReference>
<evidence type="ECO:0000313" key="4">
    <source>
        <dbReference type="Proteomes" id="UP000809789"/>
    </source>
</evidence>
<proteinExistence type="predicted"/>
<feature type="compositionally biased region" description="Basic and acidic residues" evidence="1">
    <location>
        <begin position="226"/>
        <end position="258"/>
    </location>
</feature>